<protein>
    <submittedName>
        <fullName evidence="1">Uncharacterized protein</fullName>
    </submittedName>
</protein>
<organism evidence="1 2">
    <name type="scientific">Amycolatopsis sacchari</name>
    <dbReference type="NCBI Taxonomy" id="115433"/>
    <lineage>
        <taxon>Bacteria</taxon>
        <taxon>Bacillati</taxon>
        <taxon>Actinomycetota</taxon>
        <taxon>Actinomycetes</taxon>
        <taxon>Pseudonocardiales</taxon>
        <taxon>Pseudonocardiaceae</taxon>
        <taxon>Amycolatopsis</taxon>
    </lineage>
</organism>
<evidence type="ECO:0000313" key="1">
    <source>
        <dbReference type="EMBL" id="SFI63235.1"/>
    </source>
</evidence>
<evidence type="ECO:0000313" key="2">
    <source>
        <dbReference type="Proteomes" id="UP000199025"/>
    </source>
</evidence>
<proteinExistence type="predicted"/>
<gene>
    <name evidence="1" type="ORF">SAMN05421835_101259</name>
</gene>
<dbReference type="AlphaFoldDB" id="A0A1I3JTF7"/>
<sequence length="30" mass="3147">MSEACERIIGTMLADVIALPRLAASDQEAA</sequence>
<accession>A0A1I3JTF7</accession>
<dbReference type="Proteomes" id="UP000199025">
    <property type="component" value="Unassembled WGS sequence"/>
</dbReference>
<dbReference type="EMBL" id="FORP01000001">
    <property type="protein sequence ID" value="SFI63235.1"/>
    <property type="molecule type" value="Genomic_DNA"/>
</dbReference>
<keyword evidence="2" id="KW-1185">Reference proteome</keyword>
<reference evidence="1 2" key="1">
    <citation type="submission" date="2016-10" db="EMBL/GenBank/DDBJ databases">
        <authorList>
            <person name="de Groot N.N."/>
        </authorList>
    </citation>
    <scope>NUCLEOTIDE SEQUENCE [LARGE SCALE GENOMIC DNA]</scope>
    <source>
        <strain evidence="1 2">DSM 44468</strain>
    </source>
</reference>
<name>A0A1I3JTF7_9PSEU</name>